<keyword evidence="2" id="KW-0813">Transport</keyword>
<feature type="transmembrane region" description="Helical" evidence="8">
    <location>
        <begin position="305"/>
        <end position="323"/>
    </location>
</feature>
<dbReference type="OrthoDB" id="1627372at2"/>
<feature type="transmembrane region" description="Helical" evidence="8">
    <location>
        <begin position="151"/>
        <end position="168"/>
    </location>
</feature>
<dbReference type="GO" id="GO:0003333">
    <property type="term" value="P:amino acid transmembrane transport"/>
    <property type="evidence" value="ECO:0007669"/>
    <property type="project" value="InterPro"/>
</dbReference>
<feature type="transmembrane region" description="Helical" evidence="8">
    <location>
        <begin position="60"/>
        <end position="78"/>
    </location>
</feature>
<feature type="transmembrane region" description="Helical" evidence="8">
    <location>
        <begin position="382"/>
        <end position="400"/>
    </location>
</feature>
<feature type="transmembrane region" description="Helical" evidence="8">
    <location>
        <begin position="412"/>
        <end position="433"/>
    </location>
</feature>
<protein>
    <submittedName>
        <fullName evidence="9">HAAAP family serine/threonine permease</fullName>
    </submittedName>
</protein>
<feature type="transmembrane region" description="Helical" evidence="8">
    <location>
        <begin position="255"/>
        <end position="278"/>
    </location>
</feature>
<accession>A0A4Y9F0P8</accession>
<evidence type="ECO:0000256" key="7">
    <source>
        <dbReference type="ARBA" id="ARBA00023136"/>
    </source>
</evidence>
<keyword evidence="5 8" id="KW-0812">Transmembrane</keyword>
<organism evidence="9 10">
    <name type="scientific">Rothia nasimurium</name>
    <dbReference type="NCBI Taxonomy" id="85336"/>
    <lineage>
        <taxon>Bacteria</taxon>
        <taxon>Bacillati</taxon>
        <taxon>Actinomycetota</taxon>
        <taxon>Actinomycetes</taxon>
        <taxon>Micrococcales</taxon>
        <taxon>Micrococcaceae</taxon>
        <taxon>Rothia</taxon>
    </lineage>
</organism>
<evidence type="ECO:0000256" key="3">
    <source>
        <dbReference type="ARBA" id="ARBA00022475"/>
    </source>
</evidence>
<keyword evidence="7 8" id="KW-0472">Membrane</keyword>
<dbReference type="PANTHER" id="PTHR35334:SF2">
    <property type="entry name" value="SERINE TRANSPORTER SDAC"/>
    <property type="match status" value="1"/>
</dbReference>
<evidence type="ECO:0000256" key="8">
    <source>
        <dbReference type="SAM" id="Phobius"/>
    </source>
</evidence>
<feature type="transmembrane region" description="Helical" evidence="8">
    <location>
        <begin position="111"/>
        <end position="131"/>
    </location>
</feature>
<feature type="transmembrane region" description="Helical" evidence="8">
    <location>
        <begin position="355"/>
        <end position="376"/>
    </location>
</feature>
<feature type="transmembrane region" description="Helical" evidence="8">
    <location>
        <begin position="175"/>
        <end position="195"/>
    </location>
</feature>
<dbReference type="InterPro" id="IPR018227">
    <property type="entry name" value="Amino_acid_transport_2"/>
</dbReference>
<keyword evidence="6 8" id="KW-1133">Transmembrane helix</keyword>
<keyword evidence="3" id="KW-1003">Cell membrane</keyword>
<evidence type="ECO:0000256" key="4">
    <source>
        <dbReference type="ARBA" id="ARBA00022519"/>
    </source>
</evidence>
<dbReference type="Proteomes" id="UP000297951">
    <property type="component" value="Unassembled WGS sequence"/>
</dbReference>
<keyword evidence="4" id="KW-0997">Cell inner membrane</keyword>
<comment type="caution">
    <text evidence="9">The sequence shown here is derived from an EMBL/GenBank/DDBJ whole genome shotgun (WGS) entry which is preliminary data.</text>
</comment>
<sequence length="435" mass="47164">MSHKDSHEYTDVSTAAIEMGDAATRAPGWNRTDTAWTVSLFGTAVGAGILFLPINAGAGGVWPLLAATVLIWPMTFLAHRGLSRMVSASSKQTADITEVAEEFFGRGFGKIFTLLYFLSIYPILLIYGVSITNTVDSFLTNQFGLEPLPRWLLAALLVGAMSAVMIIGQKFMLMVTQFLVYPLILVLAALTLYLIPHWSLDGFSQVPAPGNFSMTLWLMLPVLIFSFYHAAAISQFSVAMRKQYHGFASVKASRVLRVTSIILTVFTMGFVWSCVLAIGPDGLAEARTSNLPILSYLANEFDAPFINWLGPIVAIAAIVSSYFGHWLGGHEGAAGIVRKNFDPEKKRISDKALNTAINVFIVVTVWVAAVLNPSVLSLIESLVGPVMALVLFIVPMWAIHKVPALAPYRGKLSNIFVVISGIAAFSAVIYGLIPS</sequence>
<gene>
    <name evidence="9" type="ORF">E4U03_11480</name>
</gene>
<comment type="subcellular location">
    <subcellularLocation>
        <location evidence="1">Cell inner membrane</location>
        <topology evidence="1">Multi-pass membrane protein</topology>
    </subcellularLocation>
</comment>
<name>A0A4Y9F0P8_9MICC</name>
<evidence type="ECO:0000256" key="6">
    <source>
        <dbReference type="ARBA" id="ARBA00022989"/>
    </source>
</evidence>
<evidence type="ECO:0000313" key="9">
    <source>
        <dbReference type="EMBL" id="TFU20495.1"/>
    </source>
</evidence>
<dbReference type="AlphaFoldDB" id="A0A4Y9F0P8"/>
<evidence type="ECO:0000313" key="10">
    <source>
        <dbReference type="Proteomes" id="UP000297951"/>
    </source>
</evidence>
<evidence type="ECO:0000256" key="5">
    <source>
        <dbReference type="ARBA" id="ARBA00022692"/>
    </source>
</evidence>
<dbReference type="GO" id="GO:0005886">
    <property type="term" value="C:plasma membrane"/>
    <property type="evidence" value="ECO:0007669"/>
    <property type="project" value="UniProtKB-SubCell"/>
</dbReference>
<proteinExistence type="predicted"/>
<dbReference type="EMBL" id="SPQC01000057">
    <property type="protein sequence ID" value="TFU20495.1"/>
    <property type="molecule type" value="Genomic_DNA"/>
</dbReference>
<reference evidence="9 10" key="1">
    <citation type="submission" date="2019-03" db="EMBL/GenBank/DDBJ databases">
        <title>Diversity of the mouse oral microbiome.</title>
        <authorList>
            <person name="Joseph S."/>
            <person name="Aduse-Opoku J."/>
            <person name="Curtis M."/>
            <person name="Wade W."/>
            <person name="Hashim A."/>
        </authorList>
    </citation>
    <scope>NUCLEOTIDE SEQUENCE [LARGE SCALE GENOMIC DNA]</scope>
    <source>
        <strain evidence="10">irhom_31</strain>
    </source>
</reference>
<dbReference type="PANTHER" id="PTHR35334">
    <property type="entry name" value="SERINE TRANSPORTER"/>
    <property type="match status" value="1"/>
</dbReference>
<feature type="transmembrane region" description="Helical" evidence="8">
    <location>
        <begin position="35"/>
        <end position="54"/>
    </location>
</feature>
<evidence type="ECO:0000256" key="1">
    <source>
        <dbReference type="ARBA" id="ARBA00004429"/>
    </source>
</evidence>
<dbReference type="Gene3D" id="1.20.1740.10">
    <property type="entry name" value="Amino acid/polyamine transporter I"/>
    <property type="match status" value="1"/>
</dbReference>
<dbReference type="RefSeq" id="WP_135013867.1">
    <property type="nucleotide sequence ID" value="NZ_JADGLK010000057.1"/>
</dbReference>
<evidence type="ECO:0000256" key="2">
    <source>
        <dbReference type="ARBA" id="ARBA00022448"/>
    </source>
</evidence>
<feature type="transmembrane region" description="Helical" evidence="8">
    <location>
        <begin position="215"/>
        <end position="234"/>
    </location>
</feature>